<accession>A0AAD1W4C8</accession>
<proteinExistence type="predicted"/>
<evidence type="ECO:0000256" key="9">
    <source>
        <dbReference type="SAM" id="MobiDB-lite"/>
    </source>
</evidence>
<dbReference type="InterPro" id="IPR001849">
    <property type="entry name" value="PH_domain"/>
</dbReference>
<evidence type="ECO:0000256" key="3">
    <source>
        <dbReference type="ARBA" id="ARBA00022553"/>
    </source>
</evidence>
<dbReference type="Proteomes" id="UP001295444">
    <property type="component" value="Chromosome 05"/>
</dbReference>
<dbReference type="InterPro" id="IPR035899">
    <property type="entry name" value="DBL_dom_sf"/>
</dbReference>
<dbReference type="InterPro" id="IPR011993">
    <property type="entry name" value="PH-like_dom_sf"/>
</dbReference>
<dbReference type="Gene3D" id="1.20.900.10">
    <property type="entry name" value="Dbl homology (DH) domain"/>
    <property type="match status" value="1"/>
</dbReference>
<dbReference type="InterPro" id="IPR037744">
    <property type="entry name" value="ARHGEF18_PH"/>
</dbReference>
<dbReference type="SUPFAM" id="SSF50729">
    <property type="entry name" value="PH domain-like"/>
    <property type="match status" value="1"/>
</dbReference>
<dbReference type="EMBL" id="OW240916">
    <property type="protein sequence ID" value="CAH2293142.1"/>
    <property type="molecule type" value="Genomic_DNA"/>
</dbReference>
<dbReference type="GO" id="GO:0005737">
    <property type="term" value="C:cytoplasm"/>
    <property type="evidence" value="ECO:0007669"/>
    <property type="project" value="UniProtKB-SubCell"/>
</dbReference>
<dbReference type="InterPro" id="IPR051632">
    <property type="entry name" value="Rho_GEF"/>
</dbReference>
<keyword evidence="4" id="KW-0344">Guanine-nucleotide releasing factor</keyword>
<dbReference type="GO" id="GO:0008270">
    <property type="term" value="F:zinc ion binding"/>
    <property type="evidence" value="ECO:0007669"/>
    <property type="project" value="UniProtKB-KW"/>
</dbReference>
<keyword evidence="8" id="KW-0175">Coiled coil</keyword>
<dbReference type="Pfam" id="PF17838">
    <property type="entry name" value="PH_16"/>
    <property type="match status" value="1"/>
</dbReference>
<evidence type="ECO:0000256" key="1">
    <source>
        <dbReference type="ARBA" id="ARBA00004496"/>
    </source>
</evidence>
<dbReference type="SMART" id="SM00233">
    <property type="entry name" value="PH"/>
    <property type="match status" value="1"/>
</dbReference>
<reference evidence="12" key="1">
    <citation type="submission" date="2022-03" db="EMBL/GenBank/DDBJ databases">
        <authorList>
            <person name="Alioto T."/>
            <person name="Alioto T."/>
            <person name="Gomez Garrido J."/>
        </authorList>
    </citation>
    <scope>NUCLEOTIDE SEQUENCE</scope>
</reference>
<feature type="domain" description="PH" evidence="10">
    <location>
        <begin position="458"/>
        <end position="560"/>
    </location>
</feature>
<evidence type="ECO:0000256" key="7">
    <source>
        <dbReference type="ARBA" id="ARBA00022833"/>
    </source>
</evidence>
<dbReference type="CDD" id="cd00160">
    <property type="entry name" value="RhoGEF"/>
    <property type="match status" value="1"/>
</dbReference>
<keyword evidence="6" id="KW-0863">Zinc-finger</keyword>
<feature type="domain" description="DH" evidence="11">
    <location>
        <begin position="221"/>
        <end position="418"/>
    </location>
</feature>
<evidence type="ECO:0000256" key="4">
    <source>
        <dbReference type="ARBA" id="ARBA00022658"/>
    </source>
</evidence>
<dbReference type="PROSITE" id="PS50003">
    <property type="entry name" value="PH_DOMAIN"/>
    <property type="match status" value="1"/>
</dbReference>
<dbReference type="PANTHER" id="PTHR13944">
    <property type="entry name" value="AGAP007712-PA"/>
    <property type="match status" value="1"/>
</dbReference>
<keyword evidence="5" id="KW-0479">Metal-binding</keyword>
<evidence type="ECO:0000313" key="13">
    <source>
        <dbReference type="Proteomes" id="UP001295444"/>
    </source>
</evidence>
<evidence type="ECO:0000256" key="2">
    <source>
        <dbReference type="ARBA" id="ARBA00022490"/>
    </source>
</evidence>
<evidence type="ECO:0000259" key="11">
    <source>
        <dbReference type="PROSITE" id="PS50010"/>
    </source>
</evidence>
<evidence type="ECO:0000256" key="6">
    <source>
        <dbReference type="ARBA" id="ARBA00022771"/>
    </source>
</evidence>
<protein>
    <submittedName>
        <fullName evidence="12">Rho guanine nucleotide exchange factor 18 isoform X1</fullName>
    </submittedName>
</protein>
<dbReference type="PROSITE" id="PS50010">
    <property type="entry name" value="DH_2"/>
    <property type="match status" value="1"/>
</dbReference>
<evidence type="ECO:0000313" key="12">
    <source>
        <dbReference type="EMBL" id="CAH2293142.1"/>
    </source>
</evidence>
<dbReference type="GO" id="GO:0035023">
    <property type="term" value="P:regulation of Rho protein signal transduction"/>
    <property type="evidence" value="ECO:0007669"/>
    <property type="project" value="TreeGrafter"/>
</dbReference>
<keyword evidence="7" id="KW-0862">Zinc</keyword>
<dbReference type="GO" id="GO:0007264">
    <property type="term" value="P:small GTPase-mediated signal transduction"/>
    <property type="evidence" value="ECO:0007669"/>
    <property type="project" value="InterPro"/>
</dbReference>
<evidence type="ECO:0000256" key="5">
    <source>
        <dbReference type="ARBA" id="ARBA00022723"/>
    </source>
</evidence>
<dbReference type="PANTHER" id="PTHR13944:SF23">
    <property type="entry name" value="RHO GUANINE NUCLEOTIDE EXCHANGE FACTOR 18"/>
    <property type="match status" value="1"/>
</dbReference>
<dbReference type="SUPFAM" id="SSF48065">
    <property type="entry name" value="DBL homology domain (DH-domain)"/>
    <property type="match status" value="1"/>
</dbReference>
<name>A0AAD1W4C8_PELCU</name>
<dbReference type="Gene3D" id="2.30.29.30">
    <property type="entry name" value="Pleckstrin-homology domain (PH domain)/Phosphotyrosine-binding domain (PTB)"/>
    <property type="match status" value="1"/>
</dbReference>
<comment type="subcellular location">
    <subcellularLocation>
        <location evidence="1">Cytoplasm</location>
    </subcellularLocation>
</comment>
<dbReference type="SMART" id="SM00325">
    <property type="entry name" value="RhoGEF"/>
    <property type="match status" value="1"/>
</dbReference>
<organism evidence="12 13">
    <name type="scientific">Pelobates cultripes</name>
    <name type="common">Western spadefoot toad</name>
    <dbReference type="NCBI Taxonomy" id="61616"/>
    <lineage>
        <taxon>Eukaryota</taxon>
        <taxon>Metazoa</taxon>
        <taxon>Chordata</taxon>
        <taxon>Craniata</taxon>
        <taxon>Vertebrata</taxon>
        <taxon>Euteleostomi</taxon>
        <taxon>Amphibia</taxon>
        <taxon>Batrachia</taxon>
        <taxon>Anura</taxon>
        <taxon>Pelobatoidea</taxon>
        <taxon>Pelobatidae</taxon>
        <taxon>Pelobates</taxon>
    </lineage>
</organism>
<dbReference type="AlphaFoldDB" id="A0AAD1W4C8"/>
<gene>
    <name evidence="12" type="ORF">PECUL_23A004779</name>
</gene>
<dbReference type="FunFam" id="2.30.29.30:FF:000021">
    <property type="entry name" value="Rho guanine nucleotide exchange factor 2"/>
    <property type="match status" value="1"/>
</dbReference>
<evidence type="ECO:0000256" key="8">
    <source>
        <dbReference type="ARBA" id="ARBA00023054"/>
    </source>
</evidence>
<keyword evidence="13" id="KW-1185">Reference proteome</keyword>
<dbReference type="GO" id="GO:0005085">
    <property type="term" value="F:guanyl-nucleotide exchange factor activity"/>
    <property type="evidence" value="ECO:0007669"/>
    <property type="project" value="UniProtKB-KW"/>
</dbReference>
<feature type="region of interest" description="Disordered" evidence="9">
    <location>
        <begin position="850"/>
        <end position="903"/>
    </location>
</feature>
<dbReference type="GO" id="GO:0005886">
    <property type="term" value="C:plasma membrane"/>
    <property type="evidence" value="ECO:0007669"/>
    <property type="project" value="TreeGrafter"/>
</dbReference>
<dbReference type="InterPro" id="IPR041020">
    <property type="entry name" value="PH_16"/>
</dbReference>
<evidence type="ECO:0000259" key="10">
    <source>
        <dbReference type="PROSITE" id="PS50003"/>
    </source>
</evidence>
<dbReference type="InterPro" id="IPR000219">
    <property type="entry name" value="DH_dom"/>
</dbReference>
<sequence>MPYSYGKENHLADVDIVTTIVELSVLGNSRADCAVNVHKNCKTLLPECTSSKPKKDSSQKQSSQLSSLCYQQVCLICSHMHHASLKDHPRFAIVGLEGTHAQTRGLGMTVTHRGNSRFEIQATSGYRASGSTTEMDELDSAFSSKIKIFSDDGISLAPSTADSIFVEDCIFICQYQCYNIHSFYSTVRTELEADSHEFDTESWSSAVEAPYAKKQKKEVIKRQDVIYELMQTEMHHVRTLKIMLKVYSRALREDLQYGNKEIHQIFPCVDELLELHGQFLARFKERRKESLEEGSDRNYIIQKIGDILVQQFSGDIGEHMKDQYGMFCSQHNKAVGYYKDLLRDSKKFQNVIKKIGNSSIVRRLGVPECILLVTQRITKYPVLVERILQNTDAGTEDYEALTRALALIKETITEVDLRVHESEKVQRLREIVGKMELKSSGKLKNGMTFRKQDMMRRQLLYDGILYWRSASGRLKDILAVLLTDVLLLLQEKDQKYSFSNVDSKPPVILLQKLIVREVANEEKAMFLISASLKGPEMYEIHTSSKEERNSWMALIRGAVESCPVEGDIISDTDERTAKVKELQERLHTKDVCIMQSLKEKLLICTDISDMYGLEDAPQSARRLLLGENLTGESILLSAIAEAFASSHSSFAIHSYGTNFATRTTIFREPFGETFHKLLAAPTLALPFIPMGQIAPQKRRYSVSHSAKRSTNFYQLHSSFAIHSYGTNFATRTTIFREPFGETFHKVIAIRSGTICDFAFASSHSSFAIHSYGTNFATRTTIFREPFGETFHKVIAIRSGTICTFWPPALWRRSSPWFPPRLRPRAQTGRKAVSCGPMLVCDSTHPVRPPGCLLLEGPPNPPPQVPQGRRGGKGGGQGPPHQVSAEVPESPHLKRASGLTGGGTDRIMLIGDL</sequence>
<keyword evidence="3" id="KW-0597">Phosphoprotein</keyword>
<dbReference type="FunFam" id="1.20.900.10:FF:000004">
    <property type="entry name" value="Rho guanine nucleotide exchange factor 2"/>
    <property type="match status" value="1"/>
</dbReference>
<keyword evidence="2" id="KW-0963">Cytoplasm</keyword>
<dbReference type="Pfam" id="PF00621">
    <property type="entry name" value="RhoGEF"/>
    <property type="match status" value="1"/>
</dbReference>
<dbReference type="CDD" id="cd15794">
    <property type="entry name" value="PH_ARHGEF18"/>
    <property type="match status" value="1"/>
</dbReference>